<dbReference type="Proteomes" id="UP001302676">
    <property type="component" value="Unassembled WGS sequence"/>
</dbReference>
<dbReference type="GO" id="GO:0005634">
    <property type="term" value="C:nucleus"/>
    <property type="evidence" value="ECO:0007669"/>
    <property type="project" value="UniProtKB-SubCell"/>
</dbReference>
<dbReference type="GO" id="GO:0006351">
    <property type="term" value="P:DNA-templated transcription"/>
    <property type="evidence" value="ECO:0007669"/>
    <property type="project" value="InterPro"/>
</dbReference>
<organism evidence="6 7">
    <name type="scientific">Dichotomopilus funicola</name>
    <dbReference type="NCBI Taxonomy" id="1934379"/>
    <lineage>
        <taxon>Eukaryota</taxon>
        <taxon>Fungi</taxon>
        <taxon>Dikarya</taxon>
        <taxon>Ascomycota</taxon>
        <taxon>Pezizomycotina</taxon>
        <taxon>Sordariomycetes</taxon>
        <taxon>Sordariomycetidae</taxon>
        <taxon>Sordariales</taxon>
        <taxon>Chaetomiaceae</taxon>
        <taxon>Dichotomopilus</taxon>
    </lineage>
</organism>
<dbReference type="RefSeq" id="XP_062633489.1">
    <property type="nucleotide sequence ID" value="XM_062784859.1"/>
</dbReference>
<dbReference type="Gene3D" id="4.10.240.10">
    <property type="entry name" value="Zn(2)-C6 fungal-type DNA-binding domain"/>
    <property type="match status" value="1"/>
</dbReference>
<dbReference type="GeneID" id="87821472"/>
<dbReference type="GO" id="GO:0008270">
    <property type="term" value="F:zinc ion binding"/>
    <property type="evidence" value="ECO:0007669"/>
    <property type="project" value="InterPro"/>
</dbReference>
<dbReference type="Pfam" id="PF04082">
    <property type="entry name" value="Fungal_trans"/>
    <property type="match status" value="1"/>
</dbReference>
<proteinExistence type="predicted"/>
<dbReference type="PANTHER" id="PTHR31001">
    <property type="entry name" value="UNCHARACTERIZED TRANSCRIPTIONAL REGULATORY PROTEIN"/>
    <property type="match status" value="1"/>
</dbReference>
<dbReference type="CDD" id="cd12148">
    <property type="entry name" value="fungal_TF_MHR"/>
    <property type="match status" value="1"/>
</dbReference>
<dbReference type="InterPro" id="IPR050613">
    <property type="entry name" value="Sec_Metabolite_Reg"/>
</dbReference>
<dbReference type="SMART" id="SM00906">
    <property type="entry name" value="Fungal_trans"/>
    <property type="match status" value="1"/>
</dbReference>
<feature type="region of interest" description="Disordered" evidence="4">
    <location>
        <begin position="1"/>
        <end position="20"/>
    </location>
</feature>
<evidence type="ECO:0000256" key="2">
    <source>
        <dbReference type="ARBA" id="ARBA00022723"/>
    </source>
</evidence>
<evidence type="ECO:0000256" key="1">
    <source>
        <dbReference type="ARBA" id="ARBA00004123"/>
    </source>
</evidence>
<comment type="caution">
    <text evidence="6">The sequence shown here is derived from an EMBL/GenBank/DDBJ whole genome shotgun (WGS) entry which is preliminary data.</text>
</comment>
<reference evidence="6" key="2">
    <citation type="submission" date="2023-05" db="EMBL/GenBank/DDBJ databases">
        <authorList>
            <consortium name="Lawrence Berkeley National Laboratory"/>
            <person name="Steindorff A."/>
            <person name="Hensen N."/>
            <person name="Bonometti L."/>
            <person name="Westerberg I."/>
            <person name="Brannstrom I.O."/>
            <person name="Guillou S."/>
            <person name="Cros-Aarteil S."/>
            <person name="Calhoun S."/>
            <person name="Haridas S."/>
            <person name="Kuo A."/>
            <person name="Mondo S."/>
            <person name="Pangilinan J."/>
            <person name="Riley R."/>
            <person name="Labutti K."/>
            <person name="Andreopoulos B."/>
            <person name="Lipzen A."/>
            <person name="Chen C."/>
            <person name="Yanf M."/>
            <person name="Daum C."/>
            <person name="Ng V."/>
            <person name="Clum A."/>
            <person name="Ohm R."/>
            <person name="Martin F."/>
            <person name="Silar P."/>
            <person name="Natvig D."/>
            <person name="Lalanne C."/>
            <person name="Gautier V."/>
            <person name="Ament-Velasquez S.L."/>
            <person name="Kruys A."/>
            <person name="Hutchinson M.I."/>
            <person name="Powell A.J."/>
            <person name="Barry K."/>
            <person name="Miller A.N."/>
            <person name="Grigoriev I.V."/>
            <person name="Debuchy R."/>
            <person name="Gladieux P."/>
            <person name="Thoren M.H."/>
            <person name="Johannesson H."/>
        </authorList>
    </citation>
    <scope>NUCLEOTIDE SEQUENCE</scope>
    <source>
        <strain evidence="6">CBS 141.50</strain>
    </source>
</reference>
<evidence type="ECO:0000259" key="5">
    <source>
        <dbReference type="PROSITE" id="PS50048"/>
    </source>
</evidence>
<dbReference type="Pfam" id="PF00172">
    <property type="entry name" value="Zn_clus"/>
    <property type="match status" value="1"/>
</dbReference>
<dbReference type="PROSITE" id="PS50048">
    <property type="entry name" value="ZN2_CY6_FUNGAL_2"/>
    <property type="match status" value="1"/>
</dbReference>
<dbReference type="AlphaFoldDB" id="A0AAN6UVR4"/>
<feature type="region of interest" description="Disordered" evidence="4">
    <location>
        <begin position="26"/>
        <end position="68"/>
    </location>
</feature>
<keyword evidence="2" id="KW-0479">Metal-binding</keyword>
<dbReference type="InterPro" id="IPR007219">
    <property type="entry name" value="XnlR_reg_dom"/>
</dbReference>
<evidence type="ECO:0000313" key="6">
    <source>
        <dbReference type="EMBL" id="KAK4140118.1"/>
    </source>
</evidence>
<evidence type="ECO:0000313" key="7">
    <source>
        <dbReference type="Proteomes" id="UP001302676"/>
    </source>
</evidence>
<dbReference type="SUPFAM" id="SSF57701">
    <property type="entry name" value="Zn2/Cys6 DNA-binding domain"/>
    <property type="match status" value="1"/>
</dbReference>
<dbReference type="InterPro" id="IPR036864">
    <property type="entry name" value="Zn2-C6_fun-type_DNA-bd_sf"/>
</dbReference>
<dbReference type="InterPro" id="IPR001138">
    <property type="entry name" value="Zn2Cys6_DnaBD"/>
</dbReference>
<evidence type="ECO:0000256" key="3">
    <source>
        <dbReference type="ARBA" id="ARBA00023242"/>
    </source>
</evidence>
<name>A0AAN6UVR4_9PEZI</name>
<feature type="compositionally biased region" description="Low complexity" evidence="4">
    <location>
        <begin position="56"/>
        <end position="68"/>
    </location>
</feature>
<dbReference type="PANTHER" id="PTHR31001:SF49">
    <property type="entry name" value="ZN(II)2CYS6 TRANSCRIPTION FACTOR (EUROFUNG)"/>
    <property type="match status" value="1"/>
</dbReference>
<protein>
    <recommendedName>
        <fullName evidence="5">Zn(2)-C6 fungal-type domain-containing protein</fullName>
    </recommendedName>
</protein>
<feature type="region of interest" description="Disordered" evidence="4">
    <location>
        <begin position="171"/>
        <end position="206"/>
    </location>
</feature>
<dbReference type="CDD" id="cd00067">
    <property type="entry name" value="GAL4"/>
    <property type="match status" value="1"/>
</dbReference>
<feature type="region of interest" description="Disordered" evidence="4">
    <location>
        <begin position="91"/>
        <end position="133"/>
    </location>
</feature>
<keyword evidence="3" id="KW-0539">Nucleus</keyword>
<reference evidence="6" key="1">
    <citation type="journal article" date="2023" name="Mol. Phylogenet. Evol.">
        <title>Genome-scale phylogeny and comparative genomics of the fungal order Sordariales.</title>
        <authorList>
            <person name="Hensen N."/>
            <person name="Bonometti L."/>
            <person name="Westerberg I."/>
            <person name="Brannstrom I.O."/>
            <person name="Guillou S."/>
            <person name="Cros-Aarteil S."/>
            <person name="Calhoun S."/>
            <person name="Haridas S."/>
            <person name="Kuo A."/>
            <person name="Mondo S."/>
            <person name="Pangilinan J."/>
            <person name="Riley R."/>
            <person name="LaButti K."/>
            <person name="Andreopoulos B."/>
            <person name="Lipzen A."/>
            <person name="Chen C."/>
            <person name="Yan M."/>
            <person name="Daum C."/>
            <person name="Ng V."/>
            <person name="Clum A."/>
            <person name="Steindorff A."/>
            <person name="Ohm R.A."/>
            <person name="Martin F."/>
            <person name="Silar P."/>
            <person name="Natvig D.O."/>
            <person name="Lalanne C."/>
            <person name="Gautier V."/>
            <person name="Ament-Velasquez S.L."/>
            <person name="Kruys A."/>
            <person name="Hutchinson M.I."/>
            <person name="Powell A.J."/>
            <person name="Barry K."/>
            <person name="Miller A.N."/>
            <person name="Grigoriev I.V."/>
            <person name="Debuchy R."/>
            <person name="Gladieux P."/>
            <person name="Hiltunen Thoren M."/>
            <person name="Johannesson H."/>
        </authorList>
    </citation>
    <scope>NUCLEOTIDE SEQUENCE</scope>
    <source>
        <strain evidence="6">CBS 141.50</strain>
    </source>
</reference>
<keyword evidence="7" id="KW-1185">Reference proteome</keyword>
<dbReference type="GO" id="GO:0000981">
    <property type="term" value="F:DNA-binding transcription factor activity, RNA polymerase II-specific"/>
    <property type="evidence" value="ECO:0007669"/>
    <property type="project" value="InterPro"/>
</dbReference>
<feature type="domain" description="Zn(2)-C6 fungal-type" evidence="5">
    <location>
        <begin position="16"/>
        <end position="47"/>
    </location>
</feature>
<gene>
    <name evidence="6" type="ORF">C8A04DRAFT_40204</name>
</gene>
<feature type="compositionally biased region" description="Basic and acidic residues" evidence="4">
    <location>
        <begin position="171"/>
        <end position="183"/>
    </location>
</feature>
<comment type="subcellular location">
    <subcellularLocation>
        <location evidence="1">Nucleus</location>
    </subcellularLocation>
</comment>
<dbReference type="EMBL" id="MU853640">
    <property type="protein sequence ID" value="KAK4140118.1"/>
    <property type="molecule type" value="Genomic_DNA"/>
</dbReference>
<dbReference type="GO" id="GO:0003677">
    <property type="term" value="F:DNA binding"/>
    <property type="evidence" value="ECO:0007669"/>
    <property type="project" value="InterPro"/>
</dbReference>
<sequence length="813" mass="89177">MDTTRRIEKRNRPPLSCEPCRARKSKCNRATPCDSCTKRNQPSACHYAANVRRTDSSSNSKKSSSASNIADRLKDLEALVSSLASQGLVVQQGPGPVQPPAPLAVATDGAQESKPAIPVHDPGQNGVEPETPRLRQSQDGQVHFLDSSHWLSILEDIREVREHLSPEGMLVHHEEEGSSKGSDEGMGGMASMTGLTGMGGLLPEPDNPELTSVLGLEVKPDLDEILASVPPRGVCDKLISHYFNSRFGILAIIHPFEFQKDYEAFWAAPSKTNPIWIALLFAVLTVATNLFRLSRAHEANHPSTAATLPESQLLERRTVECLILGRFATAHAHALEAFVLHLQSRFLHAGRNSASTALIHIWFEAGTIIRLAFRMGYHRDPAIVGPQDPAGPGRGRPFSPYQIEMRRRVWTNIFQVDALMSFQMGFPSMIPTECCDTRPPRNLDYADFNSSSPVLPPGRPLDADTPIVYAVAKASVMAVFKKIAAHTQSLIRPDLDPSSSYQYRERTRELTRQARAAYAAVPDQLQRRDVARCTMDTPARIVERTNIELLHLKSLVVLNRRFVSYSLHSSSSSSSVPVEPELERYTNGGKAQNGNGTDTVPCETDFRRTCVEAALGILARQADLAAAAQPGGRLYEDKWMLASLMQHDFLLAAMVLCLDLSVRLSSTSATVAAASHGITAMNIADKDIYHTTNQDEEDLDDRICRALQTSRSVWSASSMASPEAKTATFTLDLMLKKVAEKRRQREERYAAAVAAAAAAAAEPVFPGQGLPYAEMMSSVIDGSMIPDWNPNMEMPEMAAFQGEPGFPSHVLEL</sequence>
<dbReference type="SMART" id="SM00066">
    <property type="entry name" value="GAL4"/>
    <property type="match status" value="1"/>
</dbReference>
<evidence type="ECO:0000256" key="4">
    <source>
        <dbReference type="SAM" id="MobiDB-lite"/>
    </source>
</evidence>
<accession>A0AAN6UVR4</accession>
<dbReference type="PROSITE" id="PS00463">
    <property type="entry name" value="ZN2_CY6_FUNGAL_1"/>
    <property type="match status" value="1"/>
</dbReference>